<accession>A0A848FGB8</accession>
<feature type="binding site" evidence="7">
    <location>
        <position position="191"/>
    </location>
    <ligand>
        <name>glyoxylate</name>
        <dbReference type="ChEBI" id="CHEBI:36655"/>
    </ligand>
</feature>
<evidence type="ECO:0000313" key="10">
    <source>
        <dbReference type="EMBL" id="NML17895.1"/>
    </source>
</evidence>
<protein>
    <submittedName>
        <fullName evidence="10">Alpha-hydroxy-acid oxidizing protein</fullName>
    </submittedName>
</protein>
<feature type="binding site" evidence="7">
    <location>
        <position position="154"/>
    </location>
    <ligand>
        <name>FMN</name>
        <dbReference type="ChEBI" id="CHEBI:58210"/>
    </ligand>
</feature>
<sequence length="434" mass="47702">MGDPLRHTGVAQLGGSPRRRYYWGRDLARAVAVEDLRAMTHRRMPRFVLEYLEGGAEEEASLARDRGAYGHWRFMPRQLVDVSQRTLATALLGREASMPLVVAPTGLNGLFRHHADTLLAQAAAACGVPFVQSTMSNDPMEEVARVPGLRHWWQLYVFGGDEVWQELLRRADAAGCEALVLTTNAQIFGNREWSSRTQATKTRLSLPSAIDAALHPRWLASTLLAHGMPAFRNVVDFVPKDRRGFFETAFWIREHQPTSLSWPTVERIRQRWRKPFLLKGLLHPDDVRRALDAGVDGIVLSTHGGRQLDWTVAALDVLPEARAIVDRQRVALYVSGGLRRGTDLLKALALGADAVLAGRAVLYGLCAGGAAGAQRALQILHKEALDAMGLLGVNSVRELGPGYLRAMDDPGPRETAVLGGIRPASTSSSPGFRR</sequence>
<feature type="binding site" evidence="7">
    <location>
        <begin position="358"/>
        <end position="359"/>
    </location>
    <ligand>
        <name>FMN</name>
        <dbReference type="ChEBI" id="CHEBI:58210"/>
    </ligand>
</feature>
<proteinExistence type="inferred from homology"/>
<dbReference type="InterPro" id="IPR012133">
    <property type="entry name" value="Alpha-hydoxy_acid_DH_FMN"/>
</dbReference>
<evidence type="ECO:0000256" key="8">
    <source>
        <dbReference type="SAM" id="MobiDB-lite"/>
    </source>
</evidence>
<dbReference type="GO" id="GO:0009060">
    <property type="term" value="P:aerobic respiration"/>
    <property type="evidence" value="ECO:0007669"/>
    <property type="project" value="TreeGrafter"/>
</dbReference>
<feature type="active site" description="Proton acceptor" evidence="6">
    <location>
        <position position="303"/>
    </location>
</feature>
<dbReference type="Gene3D" id="3.20.20.70">
    <property type="entry name" value="Aldolase class I"/>
    <property type="match status" value="1"/>
</dbReference>
<dbReference type="EMBL" id="JABBFW010000024">
    <property type="protein sequence ID" value="NML17895.1"/>
    <property type="molecule type" value="Genomic_DNA"/>
</dbReference>
<comment type="caution">
    <text evidence="10">The sequence shown here is derived from an EMBL/GenBank/DDBJ whole genome shotgun (WGS) entry which is preliminary data.</text>
</comment>
<dbReference type="GO" id="GO:0004459">
    <property type="term" value="F:L-lactate dehydrogenase (NAD+) activity"/>
    <property type="evidence" value="ECO:0007669"/>
    <property type="project" value="TreeGrafter"/>
</dbReference>
<feature type="binding site" evidence="7">
    <location>
        <position position="301"/>
    </location>
    <ligand>
        <name>FMN</name>
        <dbReference type="ChEBI" id="CHEBI:58210"/>
    </ligand>
</feature>
<feature type="region of interest" description="Disordered" evidence="8">
    <location>
        <begin position="415"/>
        <end position="434"/>
    </location>
</feature>
<dbReference type="AlphaFoldDB" id="A0A848FGB8"/>
<keyword evidence="4" id="KW-0560">Oxidoreductase</keyword>
<keyword evidence="3 7" id="KW-0288">FMN</keyword>
<evidence type="ECO:0000256" key="3">
    <source>
        <dbReference type="ARBA" id="ARBA00022643"/>
    </source>
</evidence>
<dbReference type="InterPro" id="IPR000262">
    <property type="entry name" value="FMN-dep_DH"/>
</dbReference>
<dbReference type="CDD" id="cd02809">
    <property type="entry name" value="alpha_hydroxyacid_oxid_FMN"/>
    <property type="match status" value="1"/>
</dbReference>
<feature type="compositionally biased region" description="Polar residues" evidence="8">
    <location>
        <begin position="424"/>
        <end position="434"/>
    </location>
</feature>
<gene>
    <name evidence="10" type="ORF">HHL10_23265</name>
</gene>
<feature type="binding site" evidence="7">
    <location>
        <position position="51"/>
    </location>
    <ligand>
        <name>glyoxylate</name>
        <dbReference type="ChEBI" id="CHEBI:36655"/>
    </ligand>
</feature>
<dbReference type="PANTHER" id="PTHR10578">
    <property type="entry name" value="S -2-HYDROXY-ACID OXIDASE-RELATED"/>
    <property type="match status" value="1"/>
</dbReference>
<feature type="binding site" evidence="7">
    <location>
        <position position="279"/>
    </location>
    <ligand>
        <name>FMN</name>
        <dbReference type="ChEBI" id="CHEBI:58210"/>
    </ligand>
</feature>
<evidence type="ECO:0000313" key="11">
    <source>
        <dbReference type="Proteomes" id="UP000574067"/>
    </source>
</evidence>
<evidence type="ECO:0000256" key="1">
    <source>
        <dbReference type="ARBA" id="ARBA00001917"/>
    </source>
</evidence>
<evidence type="ECO:0000256" key="6">
    <source>
        <dbReference type="PIRSR" id="PIRSR000138-1"/>
    </source>
</evidence>
<evidence type="ECO:0000256" key="2">
    <source>
        <dbReference type="ARBA" id="ARBA00022630"/>
    </source>
</evidence>
<evidence type="ECO:0000256" key="4">
    <source>
        <dbReference type="ARBA" id="ARBA00023002"/>
    </source>
</evidence>
<dbReference type="GO" id="GO:0010181">
    <property type="term" value="F:FMN binding"/>
    <property type="evidence" value="ECO:0007669"/>
    <property type="project" value="InterPro"/>
</dbReference>
<feature type="binding site" evidence="7">
    <location>
        <position position="182"/>
    </location>
    <ligand>
        <name>FMN</name>
        <dbReference type="ChEBI" id="CHEBI:58210"/>
    </ligand>
</feature>
<evidence type="ECO:0000256" key="7">
    <source>
        <dbReference type="PIRSR" id="PIRSR000138-2"/>
    </source>
</evidence>
<evidence type="ECO:0000259" key="9">
    <source>
        <dbReference type="PROSITE" id="PS51349"/>
    </source>
</evidence>
<dbReference type="Proteomes" id="UP000574067">
    <property type="component" value="Unassembled WGS sequence"/>
</dbReference>
<comment type="cofactor">
    <cofactor evidence="1">
        <name>FMN</name>
        <dbReference type="ChEBI" id="CHEBI:58210"/>
    </cofactor>
</comment>
<dbReference type="SUPFAM" id="SSF51395">
    <property type="entry name" value="FMN-linked oxidoreductases"/>
    <property type="match status" value="1"/>
</dbReference>
<feature type="binding site" evidence="7">
    <location>
        <position position="133"/>
    </location>
    <ligand>
        <name>FMN</name>
        <dbReference type="ChEBI" id="CHEBI:58210"/>
    </ligand>
</feature>
<dbReference type="InterPro" id="IPR037396">
    <property type="entry name" value="FMN_HAD"/>
</dbReference>
<dbReference type="InterPro" id="IPR013785">
    <property type="entry name" value="Aldolase_TIM"/>
</dbReference>
<feature type="binding site" evidence="7">
    <location>
        <position position="303"/>
    </location>
    <ligand>
        <name>glyoxylate</name>
        <dbReference type="ChEBI" id="CHEBI:36655"/>
    </ligand>
</feature>
<keyword evidence="11" id="KW-1185">Reference proteome</keyword>
<dbReference type="PIRSF" id="PIRSF000138">
    <property type="entry name" value="Al-hdrx_acd_dh"/>
    <property type="match status" value="1"/>
</dbReference>
<name>A0A848FGB8_9BURK</name>
<feature type="binding site" evidence="7">
    <location>
        <begin position="104"/>
        <end position="106"/>
    </location>
    <ligand>
        <name>FMN</name>
        <dbReference type="ChEBI" id="CHEBI:58210"/>
    </ligand>
</feature>
<dbReference type="PANTHER" id="PTHR10578:SF107">
    <property type="entry name" value="2-HYDROXYACID OXIDASE 1"/>
    <property type="match status" value="1"/>
</dbReference>
<dbReference type="RefSeq" id="WP_169162800.1">
    <property type="nucleotide sequence ID" value="NZ_JABBFW010000024.1"/>
</dbReference>
<reference evidence="10 11" key="1">
    <citation type="submission" date="2020-04" db="EMBL/GenBank/DDBJ databases">
        <title>Azohydromonas sp. isolated from soil.</title>
        <authorList>
            <person name="Dahal R.H."/>
        </authorList>
    </citation>
    <scope>NUCLEOTIDE SEQUENCE [LARGE SCALE GENOMIC DNA]</scope>
    <source>
        <strain evidence="10 11">G-1-1-14</strain>
    </source>
</reference>
<comment type="similarity">
    <text evidence="5">Belongs to the FMN-dependent alpha-hydroxy acid dehydrogenase family.</text>
</comment>
<dbReference type="GO" id="GO:0005886">
    <property type="term" value="C:plasma membrane"/>
    <property type="evidence" value="ECO:0007669"/>
    <property type="project" value="TreeGrafter"/>
</dbReference>
<evidence type="ECO:0000256" key="5">
    <source>
        <dbReference type="ARBA" id="ARBA00024042"/>
    </source>
</evidence>
<feature type="domain" description="FMN hydroxy acid dehydrogenase" evidence="9">
    <location>
        <begin position="25"/>
        <end position="409"/>
    </location>
</feature>
<organism evidence="10 11">
    <name type="scientific">Azohydromonas caseinilytica</name>
    <dbReference type="NCBI Taxonomy" id="2728836"/>
    <lineage>
        <taxon>Bacteria</taxon>
        <taxon>Pseudomonadati</taxon>
        <taxon>Pseudomonadota</taxon>
        <taxon>Betaproteobacteria</taxon>
        <taxon>Burkholderiales</taxon>
        <taxon>Sphaerotilaceae</taxon>
        <taxon>Azohydromonas</taxon>
    </lineage>
</organism>
<keyword evidence="2 7" id="KW-0285">Flavoprotein</keyword>
<feature type="binding site" evidence="7">
    <location>
        <position position="156"/>
    </location>
    <ligand>
        <name>glyoxylate</name>
        <dbReference type="ChEBI" id="CHEBI:36655"/>
    </ligand>
</feature>
<dbReference type="Pfam" id="PF01070">
    <property type="entry name" value="FMN_dh"/>
    <property type="match status" value="1"/>
</dbReference>
<dbReference type="PROSITE" id="PS51349">
    <property type="entry name" value="FMN_HYDROXY_ACID_DH_2"/>
    <property type="match status" value="1"/>
</dbReference>
<feature type="binding site" evidence="7">
    <location>
        <position position="306"/>
    </location>
    <ligand>
        <name>glyoxylate</name>
        <dbReference type="ChEBI" id="CHEBI:36655"/>
    </ligand>
</feature>